<dbReference type="GO" id="GO:0006508">
    <property type="term" value="P:proteolysis"/>
    <property type="evidence" value="ECO:0007669"/>
    <property type="project" value="UniProtKB-KW"/>
</dbReference>
<dbReference type="EC" id="3.4.21.105" evidence="4"/>
<feature type="transmembrane region" description="Helical" evidence="11">
    <location>
        <begin position="269"/>
        <end position="289"/>
    </location>
</feature>
<evidence type="ECO:0000256" key="2">
    <source>
        <dbReference type="ARBA" id="ARBA00004141"/>
    </source>
</evidence>
<feature type="transmembrane region" description="Helical" evidence="11">
    <location>
        <begin position="295"/>
        <end position="313"/>
    </location>
</feature>
<reference evidence="14 15" key="1">
    <citation type="journal article" date="2010" name="Nature">
        <title>The Ectocarpus genome and the independent evolution of multicellularity in brown algae.</title>
        <authorList>
            <person name="Cock J.M."/>
            <person name="Sterck L."/>
            <person name="Rouze P."/>
            <person name="Scornet D."/>
            <person name="Allen A.E."/>
            <person name="Amoutzias G."/>
            <person name="Anthouard V."/>
            <person name="Artiguenave F."/>
            <person name="Aury J.M."/>
            <person name="Badger J.H."/>
            <person name="Beszteri B."/>
            <person name="Billiau K."/>
            <person name="Bonnet E."/>
            <person name="Bothwell J.H."/>
            <person name="Bowler C."/>
            <person name="Boyen C."/>
            <person name="Brownlee C."/>
            <person name="Carrano C.J."/>
            <person name="Charrier B."/>
            <person name="Cho G.Y."/>
            <person name="Coelho S.M."/>
            <person name="Collen J."/>
            <person name="Corre E."/>
            <person name="Da Silva C."/>
            <person name="Delage L."/>
            <person name="Delaroque N."/>
            <person name="Dittami S.M."/>
            <person name="Doulbeau S."/>
            <person name="Elias M."/>
            <person name="Farnham G."/>
            <person name="Gachon C.M."/>
            <person name="Gschloessl B."/>
            <person name="Heesch S."/>
            <person name="Jabbari K."/>
            <person name="Jubin C."/>
            <person name="Kawai H."/>
            <person name="Kimura K."/>
            <person name="Kloareg B."/>
            <person name="Kupper F.C."/>
            <person name="Lang D."/>
            <person name="Le Bail A."/>
            <person name="Leblanc C."/>
            <person name="Lerouge P."/>
            <person name="Lohr M."/>
            <person name="Lopez P.J."/>
            <person name="Martens C."/>
            <person name="Maumus F."/>
            <person name="Michel G."/>
            <person name="Miranda-Saavedra D."/>
            <person name="Morales J."/>
            <person name="Moreau H."/>
            <person name="Motomura T."/>
            <person name="Nagasato C."/>
            <person name="Napoli C.A."/>
            <person name="Nelson D.R."/>
            <person name="Nyvall-Collen P."/>
            <person name="Peters A.F."/>
            <person name="Pommier C."/>
            <person name="Potin P."/>
            <person name="Poulain J."/>
            <person name="Quesneville H."/>
            <person name="Read B."/>
            <person name="Rensing S.A."/>
            <person name="Ritter A."/>
            <person name="Rousvoal S."/>
            <person name="Samanta M."/>
            <person name="Samson G."/>
            <person name="Schroeder D.C."/>
            <person name="Segurens B."/>
            <person name="Strittmatter M."/>
            <person name="Tonon T."/>
            <person name="Tregear J.W."/>
            <person name="Valentin K."/>
            <person name="von Dassow P."/>
            <person name="Yamagishi T."/>
            <person name="Van de Peer Y."/>
            <person name="Wincker P."/>
        </authorList>
    </citation>
    <scope>NUCLEOTIDE SEQUENCE [LARGE SCALE GENOMIC DNA]</scope>
    <source>
        <strain evidence="15">Ec32 / CCAP1310/4</strain>
    </source>
</reference>
<feature type="compositionally biased region" description="Basic and acidic residues" evidence="12">
    <location>
        <begin position="83"/>
        <end position="96"/>
    </location>
</feature>
<keyword evidence="9 11" id="KW-1133">Transmembrane helix</keyword>
<keyword evidence="5 11" id="KW-0645">Protease</keyword>
<dbReference type="PANTHER" id="PTHR22936">
    <property type="entry name" value="RHOMBOID-RELATED"/>
    <property type="match status" value="1"/>
</dbReference>
<evidence type="ECO:0000256" key="6">
    <source>
        <dbReference type="ARBA" id="ARBA00022692"/>
    </source>
</evidence>
<dbReference type="InterPro" id="IPR035952">
    <property type="entry name" value="Rhomboid-like_sf"/>
</dbReference>
<keyword evidence="15" id="KW-1185">Reference proteome</keyword>
<dbReference type="InterPro" id="IPR022764">
    <property type="entry name" value="Peptidase_S54_rhomboid_dom"/>
</dbReference>
<feature type="transmembrane region" description="Helical" evidence="11">
    <location>
        <begin position="230"/>
        <end position="248"/>
    </location>
</feature>
<evidence type="ECO:0000256" key="1">
    <source>
        <dbReference type="ARBA" id="ARBA00000156"/>
    </source>
</evidence>
<evidence type="ECO:0000313" key="15">
    <source>
        <dbReference type="Proteomes" id="UP000002630"/>
    </source>
</evidence>
<feature type="transmembrane region" description="Helical" evidence="11">
    <location>
        <begin position="172"/>
        <end position="194"/>
    </location>
</feature>
<dbReference type="GO" id="GO:0004252">
    <property type="term" value="F:serine-type endopeptidase activity"/>
    <property type="evidence" value="ECO:0007669"/>
    <property type="project" value="InterPro"/>
</dbReference>
<evidence type="ECO:0000256" key="8">
    <source>
        <dbReference type="ARBA" id="ARBA00022825"/>
    </source>
</evidence>
<keyword evidence="7 11" id="KW-0378">Hydrolase</keyword>
<comment type="similarity">
    <text evidence="3 11">Belongs to the peptidase S54 family.</text>
</comment>
<feature type="transmembrane region" description="Helical" evidence="11">
    <location>
        <begin position="348"/>
        <end position="366"/>
    </location>
</feature>
<dbReference type="eggNOG" id="KOG2289">
    <property type="taxonomic scope" value="Eukaryota"/>
</dbReference>
<comment type="catalytic activity">
    <reaction evidence="1 11">
        <text>Cleaves type-1 transmembrane domains using a catalytic dyad composed of serine and histidine that are contributed by different transmembrane domains.</text>
        <dbReference type="EC" id="3.4.21.105"/>
    </reaction>
</comment>
<feature type="region of interest" description="Disordered" evidence="12">
    <location>
        <begin position="1"/>
        <end position="108"/>
    </location>
</feature>
<dbReference type="Gene3D" id="1.20.1540.10">
    <property type="entry name" value="Rhomboid-like"/>
    <property type="match status" value="1"/>
</dbReference>
<keyword evidence="10 11" id="KW-0472">Membrane</keyword>
<evidence type="ECO:0000256" key="5">
    <source>
        <dbReference type="ARBA" id="ARBA00022670"/>
    </source>
</evidence>
<feature type="transmembrane region" description="Helical" evidence="11">
    <location>
        <begin position="325"/>
        <end position="342"/>
    </location>
</feature>
<name>D8LD63_ECTSI</name>
<dbReference type="PANTHER" id="PTHR22936:SF69">
    <property type="entry name" value="RHOMBOID-LIKE PROTEIN"/>
    <property type="match status" value="1"/>
</dbReference>
<evidence type="ECO:0000256" key="4">
    <source>
        <dbReference type="ARBA" id="ARBA00013039"/>
    </source>
</evidence>
<dbReference type="InParanoid" id="D8LD63"/>
<evidence type="ECO:0000313" key="14">
    <source>
        <dbReference type="EMBL" id="CBN78430.1"/>
    </source>
</evidence>
<dbReference type="EMBL" id="FN649748">
    <property type="protein sequence ID" value="CBN78430.1"/>
    <property type="molecule type" value="Genomic_DNA"/>
</dbReference>
<dbReference type="SUPFAM" id="SSF144091">
    <property type="entry name" value="Rhomboid-like"/>
    <property type="match status" value="1"/>
</dbReference>
<keyword evidence="6 11" id="KW-0812">Transmembrane</keyword>
<dbReference type="STRING" id="2880.D8LD63"/>
<feature type="compositionally biased region" description="Basic and acidic residues" evidence="12">
    <location>
        <begin position="7"/>
        <end position="16"/>
    </location>
</feature>
<evidence type="ECO:0000256" key="11">
    <source>
        <dbReference type="RuleBase" id="RU362115"/>
    </source>
</evidence>
<dbReference type="EMBL" id="FN647822">
    <property type="protein sequence ID" value="CBN78430.1"/>
    <property type="molecule type" value="Genomic_DNA"/>
</dbReference>
<accession>D8LD63</accession>
<dbReference type="AlphaFoldDB" id="D8LD63"/>
<comment type="function">
    <text evidence="11">Serine protease involved in intramembrane proteolysis.</text>
</comment>
<evidence type="ECO:0000256" key="9">
    <source>
        <dbReference type="ARBA" id="ARBA00022989"/>
    </source>
</evidence>
<dbReference type="InterPro" id="IPR002610">
    <property type="entry name" value="Peptidase_S54_rhomboid-like"/>
</dbReference>
<comment type="subcellular location">
    <subcellularLocation>
        <location evidence="2 11">Membrane</location>
        <topology evidence="2 11">Multi-pass membrane protein</topology>
    </subcellularLocation>
</comment>
<feature type="domain" description="Peptidase S54 rhomboid" evidence="13">
    <location>
        <begin position="228"/>
        <end position="367"/>
    </location>
</feature>
<dbReference type="Proteomes" id="UP000002630">
    <property type="component" value="Linkage Group LG23"/>
</dbReference>
<evidence type="ECO:0000259" key="13">
    <source>
        <dbReference type="Pfam" id="PF01694"/>
    </source>
</evidence>
<keyword evidence="8 11" id="KW-0720">Serine protease</keyword>
<evidence type="ECO:0000256" key="10">
    <source>
        <dbReference type="ARBA" id="ARBA00023136"/>
    </source>
</evidence>
<evidence type="ECO:0000256" key="3">
    <source>
        <dbReference type="ARBA" id="ARBA00009045"/>
    </source>
</evidence>
<proteinExistence type="inferred from homology"/>
<dbReference type="Pfam" id="PF01694">
    <property type="entry name" value="Rhomboid"/>
    <property type="match status" value="1"/>
</dbReference>
<organism evidence="14 15">
    <name type="scientific">Ectocarpus siliculosus</name>
    <name type="common">Brown alga</name>
    <name type="synonym">Conferva siliculosa</name>
    <dbReference type="NCBI Taxonomy" id="2880"/>
    <lineage>
        <taxon>Eukaryota</taxon>
        <taxon>Sar</taxon>
        <taxon>Stramenopiles</taxon>
        <taxon>Ochrophyta</taxon>
        <taxon>PX clade</taxon>
        <taxon>Phaeophyceae</taxon>
        <taxon>Ectocarpales</taxon>
        <taxon>Ectocarpaceae</taxon>
        <taxon>Ectocarpus</taxon>
    </lineage>
</organism>
<evidence type="ECO:0000256" key="7">
    <source>
        <dbReference type="ARBA" id="ARBA00022801"/>
    </source>
</evidence>
<dbReference type="OrthoDB" id="418595at2759"/>
<feature type="compositionally biased region" description="Low complexity" evidence="12">
    <location>
        <begin position="17"/>
        <end position="34"/>
    </location>
</feature>
<evidence type="ECO:0000256" key="12">
    <source>
        <dbReference type="SAM" id="MobiDB-lite"/>
    </source>
</evidence>
<sequence>MPADDAELLRSLRREIGAPTRPAAASRGAGASNSTGGGGGGTSGGGGGGYAVGGGGSGGGGASRRTGGGAGGVHNLSSMGLLRDAEEGRGGDRDADNSGGGYDDDWEDQNMDGQEYGFVMFDPVWGKPDYPPGHHTTKCQFCGVLCCPCLMGRDGWRGSRNRNVWRRIRKRAAIITSGVDIVAFVLSIIINGGFQSMWGKVDSNPLLGPSIETLMALGAKHLTLIQEGQVWRLLTPILLHGGVLHIFMNLTSQFRMGTFLEERWGTRNWLIVYWVGGLGGNLLSCVASPDKVGVGASGAIYAIMGAWLSHVLCTWNEEDEFAKGAQLTQVVLYTMVGMAASLAPIVDWAAHVGGLVTGILVGWALFHKPVEDSRMLREPLRRRLSRLQGKILHVDRWWQGCCS</sequence>
<comment type="caution">
    <text evidence="11">Lacks conserved residue(s) required for the propagation of feature annotation.</text>
</comment>
<gene>
    <name evidence="14" type="ORF">Esi_0113_0080</name>
</gene>
<protein>
    <recommendedName>
        <fullName evidence="4">rhomboid protease</fullName>
        <ecNumber evidence="4">3.4.21.105</ecNumber>
    </recommendedName>
</protein>
<dbReference type="GO" id="GO:0016020">
    <property type="term" value="C:membrane"/>
    <property type="evidence" value="ECO:0007669"/>
    <property type="project" value="UniProtKB-SubCell"/>
</dbReference>
<feature type="compositionally biased region" description="Gly residues" evidence="12">
    <location>
        <begin position="35"/>
        <end position="72"/>
    </location>
</feature>